<keyword evidence="5" id="KW-1133">Transmembrane helix</keyword>
<dbReference type="Gene3D" id="3.30.460.20">
    <property type="entry name" value="CorA soluble domain-like"/>
    <property type="match status" value="1"/>
</dbReference>
<gene>
    <name evidence="12" type="ORF">PRZ48_005421</name>
</gene>
<dbReference type="PANTHER" id="PTHR11365">
    <property type="entry name" value="5-OXOPROLINASE RELATED"/>
    <property type="match status" value="1"/>
</dbReference>
<evidence type="ECO:0000259" key="11">
    <source>
        <dbReference type="Pfam" id="PF19278"/>
    </source>
</evidence>
<dbReference type="SUPFAM" id="SSF144083">
    <property type="entry name" value="Magnesium transport protein CorA, transmembrane region"/>
    <property type="match status" value="1"/>
</dbReference>
<dbReference type="PANTHER" id="PTHR11365:SF26">
    <property type="entry name" value="5-OXOPROLINASE"/>
    <property type="match status" value="1"/>
</dbReference>
<evidence type="ECO:0000256" key="5">
    <source>
        <dbReference type="ARBA" id="ARBA00022989"/>
    </source>
</evidence>
<feature type="region of interest" description="Disordered" evidence="7">
    <location>
        <begin position="664"/>
        <end position="683"/>
    </location>
</feature>
<dbReference type="InterPro" id="IPR002821">
    <property type="entry name" value="Hydantoinase_A"/>
</dbReference>
<evidence type="ECO:0000256" key="2">
    <source>
        <dbReference type="ARBA" id="ARBA00009765"/>
    </source>
</evidence>
<dbReference type="Pfam" id="PF05378">
    <property type="entry name" value="Hydant_A_N"/>
    <property type="match status" value="1"/>
</dbReference>
<dbReference type="InterPro" id="IPR045861">
    <property type="entry name" value="CorA_cytoplasmic_dom"/>
</dbReference>
<sequence>MGSIEEPNGLKIKIAIDRGGTFTDCLGIVSGQDDIVVKLLSQDPDNYEDAPIEGIRRILEQATGQAFPRNEKLDVSGFSEVSVRMGTTVATNALLERKGERVALLITKGFGDALRIGTQSRPKLFDLNIVRPDVLYENVVEIDERVTIEAYQQNPEPDFEGLQRQLEIDPDLCKGVSGEVVRVLQRLDREQVRKDLQRLFDDGYRSIAVCLVHSYTFQEHELAIEEIAREIGFTQISLSSQLLPMIKLTSRGTSATADAYLTPVIKRYIEGFRDGFKDRMSSDKIRCEFMQSDGGLVNFDKFSGLRAILSGPAGGVVGHARTSFDEKQRTPIIGFDMGGTSTDVSRFDGKLEHTFENMIAGVTVMAPQLDINTVAAGGGSILNWKNGLFAVGPESAGAHPGPACYRKGGPLTTTDANLFLGRLLPDSFPKIFGPNENEALDVDITRIKFMELTEKINAETGQSKTPEEIALGFIEVANEAMAKPIRLLTEARGFDTSTHHLASFGGAGGQHACAIASSLSIRTVIIHRYSSILSAYGMALADLVQEAQEPASGVFDATTQTEISKRAAALKLRVADALAEDGVPADHIRYEVYINLRYQGTDNTLMVLEPADGDFLSAFYAEHKREFSFTFAERKVLIEDIRVRGIGGSLSLPAEDPHAELRTVAKKPVSPKNESSRSPVTFASTGTVSTPVFKLESLEPGTEIAGPAIIIDSTQTLLVEPEATATILSRHVVLDIPAKAKKTLSADMVDPIRLSVFGYRFMAIAEQMGRMFQKTSVSTNIKERLDFSCAVFSPDGKLVANAPHVPVHLGSMEYAVRYQHEMLRGQLKPGDHICTNHPLAGGTHLPDITIITPVFDDAGEKIIFYVASRGHHAEIGGIHPGSMPSDSRMLYEEGAMTMGFKIVSEGQFDEAIVRDFLYDKPASYPACSGTRTYKDNVSDLKAAIAANQKGAQLINSLVEEYSLPIVHFYMDAIKSNAEIAVRRYLMQVGKERNGKPLTFSDFMDDGTEIRLKVTIDPATGDSTFDFSGTGRETFNCLNAPKAIAHSAIIYSLRALINQEIPLNQGCLAACKVIIPERTLLNPSEHAAVCAGNPITSQRITDVVLGAFEACAASQGCCNIISFGTGGLDASGKEIPGFGVGETICGGSGAGDGWHGTSGVHVHMTNTRITDPEVYELRYPIVLRQFSIRKGSGGEGLYRGGDGVLREIEFRIPLSVSMLSERRVVRPYGMAGGSPGQAGLNLFVKKELDGSERVINIGGKMELNVQPGERILIHTPGGGGWGSKTLESAENVVNGGVKYSSSSFVPRGSVHAWSVAAEAAQPMAHARSSQTSRCAKPQASEVHPRNLYTSARRFKFMTGVGAEPGIDPNVSNPKWDRLNQLPQADSEIKVIDYSRDQMIERDVKVSALATFVKDEPRPSWAACRWIYVNGVNWHVVRSLGSAYNLHPLAIEDVMDTRSPTKVDWYQNHCFLEMNMARLVHIEEDDPLATADPENILRKRHGNHKWRLLSPGHFGMSVEQVSMFLTDDNTLITIFENGGSEVLSPILARLQSPSTVVRSSNDPSMLLQAVIDAVVDLSLPIGKAVGDAFDNLELAVLSTPKINQSKRLHILRSGLTLLKEHTIAVESLIRALIDHRAVLNFQSAQASRPGGSLIPNQIPTSVQISPMAQVYLQDVRDHAAGLSNSTSMAIRSAEHLTTLIFNSIAASQNESVRKLTLVSSFFLPLTFLTGYFGMNFDPMPIVNEHSDVYFWYIATPVMLTTLLLMSTRVERFGPLSWMRRRQIRKQVTARERFAQARKESSAESRH</sequence>
<dbReference type="InterPro" id="IPR008040">
    <property type="entry name" value="Hydant_A_N"/>
</dbReference>
<dbReference type="InterPro" id="IPR049517">
    <property type="entry name" value="ACX-like_C"/>
</dbReference>
<dbReference type="Pfam" id="PF01968">
    <property type="entry name" value="Hydantoinase_A"/>
    <property type="match status" value="1"/>
</dbReference>
<dbReference type="SUPFAM" id="SSF143865">
    <property type="entry name" value="CorA soluble domain-like"/>
    <property type="match status" value="1"/>
</dbReference>
<keyword evidence="13" id="KW-1185">Reference proteome</keyword>
<feature type="domain" description="Acetophenone carboxylase-like C-terminal" evidence="11">
    <location>
        <begin position="561"/>
        <end position="735"/>
    </location>
</feature>
<name>A0ABR0ETC6_ZASCE</name>
<dbReference type="Pfam" id="PF19278">
    <property type="entry name" value="Hydant_A_C"/>
    <property type="match status" value="1"/>
</dbReference>
<evidence type="ECO:0000313" key="12">
    <source>
        <dbReference type="EMBL" id="KAK4504505.1"/>
    </source>
</evidence>
<organism evidence="12 13">
    <name type="scientific">Zasmidium cellare</name>
    <name type="common">Wine cellar mold</name>
    <name type="synonym">Racodium cellare</name>
    <dbReference type="NCBI Taxonomy" id="395010"/>
    <lineage>
        <taxon>Eukaryota</taxon>
        <taxon>Fungi</taxon>
        <taxon>Dikarya</taxon>
        <taxon>Ascomycota</taxon>
        <taxon>Pezizomycotina</taxon>
        <taxon>Dothideomycetes</taxon>
        <taxon>Dothideomycetidae</taxon>
        <taxon>Mycosphaerellales</taxon>
        <taxon>Mycosphaerellaceae</taxon>
        <taxon>Zasmidium</taxon>
    </lineage>
</organism>
<feature type="domain" description="Hydantoinase B/oxoprolinase" evidence="9">
    <location>
        <begin position="750"/>
        <end position="1282"/>
    </location>
</feature>
<keyword evidence="4" id="KW-0812">Transmembrane</keyword>
<evidence type="ECO:0000256" key="3">
    <source>
        <dbReference type="ARBA" id="ARBA00010403"/>
    </source>
</evidence>
<evidence type="ECO:0000259" key="8">
    <source>
        <dbReference type="Pfam" id="PF01968"/>
    </source>
</evidence>
<comment type="caution">
    <text evidence="12">The sequence shown here is derived from an EMBL/GenBank/DDBJ whole genome shotgun (WGS) entry which is preliminary data.</text>
</comment>
<evidence type="ECO:0008006" key="14">
    <source>
        <dbReference type="Google" id="ProtNLM"/>
    </source>
</evidence>
<feature type="domain" description="Hydantoinase/oxoprolinase N-terminal" evidence="10">
    <location>
        <begin position="13"/>
        <end position="232"/>
    </location>
</feature>
<accession>A0ABR0ETC6</accession>
<comment type="subcellular location">
    <subcellularLocation>
        <location evidence="1">Membrane</location>
        <topology evidence="1">Multi-pass membrane protein</topology>
    </subcellularLocation>
</comment>
<dbReference type="EMBL" id="JAXOVC010000003">
    <property type="protein sequence ID" value="KAK4504505.1"/>
    <property type="molecule type" value="Genomic_DNA"/>
</dbReference>
<reference evidence="12 13" key="1">
    <citation type="journal article" date="2023" name="G3 (Bethesda)">
        <title>A chromosome-level genome assembly of Zasmidium syzygii isolated from banana leaves.</title>
        <authorList>
            <person name="van Westerhoven A.C."/>
            <person name="Mehrabi R."/>
            <person name="Talebi R."/>
            <person name="Steentjes M.B.F."/>
            <person name="Corcolon B."/>
            <person name="Chong P.A."/>
            <person name="Kema G.H.J."/>
            <person name="Seidl M.F."/>
        </authorList>
    </citation>
    <scope>NUCLEOTIDE SEQUENCE [LARGE SCALE GENOMIC DNA]</scope>
    <source>
        <strain evidence="12 13">P124</strain>
    </source>
</reference>
<dbReference type="InterPro" id="IPR002523">
    <property type="entry name" value="MgTranspt_CorA/ZnTranspt_ZntB"/>
</dbReference>
<comment type="similarity">
    <text evidence="3">Belongs to the oxoprolinase family.</text>
</comment>
<proteinExistence type="inferred from homology"/>
<protein>
    <recommendedName>
        <fullName evidence="14">5-oxoprolinase</fullName>
    </recommendedName>
</protein>
<keyword evidence="6" id="KW-0472">Membrane</keyword>
<feature type="domain" description="Hydantoinase A/oxoprolinase" evidence="8">
    <location>
        <begin position="251"/>
        <end position="546"/>
    </location>
</feature>
<dbReference type="InterPro" id="IPR003692">
    <property type="entry name" value="Hydantoinase_B"/>
</dbReference>
<evidence type="ECO:0000256" key="4">
    <source>
        <dbReference type="ARBA" id="ARBA00022692"/>
    </source>
</evidence>
<evidence type="ECO:0000256" key="6">
    <source>
        <dbReference type="ARBA" id="ARBA00023136"/>
    </source>
</evidence>
<dbReference type="Gene3D" id="1.20.58.340">
    <property type="entry name" value="Magnesium transport protein CorA, transmembrane region"/>
    <property type="match status" value="2"/>
</dbReference>
<evidence type="ECO:0000313" key="13">
    <source>
        <dbReference type="Proteomes" id="UP001305779"/>
    </source>
</evidence>
<evidence type="ECO:0000256" key="1">
    <source>
        <dbReference type="ARBA" id="ARBA00004141"/>
    </source>
</evidence>
<dbReference type="InterPro" id="IPR045079">
    <property type="entry name" value="Oxoprolinase-like"/>
</dbReference>
<comment type="similarity">
    <text evidence="2">Belongs to the CorA metal ion transporter (MIT) (TC 1.A.35) family.</text>
</comment>
<evidence type="ECO:0000259" key="10">
    <source>
        <dbReference type="Pfam" id="PF05378"/>
    </source>
</evidence>
<feature type="compositionally biased region" description="Polar residues" evidence="7">
    <location>
        <begin position="672"/>
        <end position="683"/>
    </location>
</feature>
<dbReference type="Proteomes" id="UP001305779">
    <property type="component" value="Unassembled WGS sequence"/>
</dbReference>
<evidence type="ECO:0000256" key="7">
    <source>
        <dbReference type="SAM" id="MobiDB-lite"/>
    </source>
</evidence>
<evidence type="ECO:0000259" key="9">
    <source>
        <dbReference type="Pfam" id="PF02538"/>
    </source>
</evidence>
<dbReference type="Pfam" id="PF01544">
    <property type="entry name" value="CorA"/>
    <property type="match status" value="1"/>
</dbReference>
<dbReference type="InterPro" id="IPR045863">
    <property type="entry name" value="CorA_TM1_TM2"/>
</dbReference>
<dbReference type="Pfam" id="PF02538">
    <property type="entry name" value="Hydantoinase_B"/>
    <property type="match status" value="1"/>
</dbReference>